<reference evidence="3" key="1">
    <citation type="submission" date="2021-02" db="EMBL/GenBank/DDBJ databases">
        <authorList>
            <person name="Nowell W R."/>
        </authorList>
    </citation>
    <scope>NUCLEOTIDE SEQUENCE</scope>
</reference>
<dbReference type="Proteomes" id="UP000663855">
    <property type="component" value="Unassembled WGS sequence"/>
</dbReference>
<dbReference type="EMBL" id="CAJNOW010000137">
    <property type="protein sequence ID" value="CAF1248573.1"/>
    <property type="molecule type" value="Genomic_DNA"/>
</dbReference>
<comment type="caution">
    <text evidence="3">The sequence shown here is derived from an EMBL/GenBank/DDBJ whole genome shotgun (WGS) entry which is preliminary data.</text>
</comment>
<dbReference type="Pfam" id="PF05721">
    <property type="entry name" value="PhyH"/>
    <property type="match status" value="1"/>
</dbReference>
<dbReference type="Gene3D" id="2.60.120.620">
    <property type="entry name" value="q2cbj1_9rhob like domain"/>
    <property type="match status" value="1"/>
</dbReference>
<name>A0A816LY07_9BILA</name>
<dbReference type="PANTHER" id="PTHR31630">
    <property type="entry name" value="PHYTANOYL-COA DIOXYGENASE-RELATED-RELATED"/>
    <property type="match status" value="1"/>
</dbReference>
<dbReference type="EMBL" id="CAJNOV010000340">
    <property type="protein sequence ID" value="CAF1020058.1"/>
    <property type="molecule type" value="Genomic_DNA"/>
</dbReference>
<accession>A0A816LY07</accession>
<dbReference type="Proteomes" id="UP000663824">
    <property type="component" value="Unassembled WGS sequence"/>
</dbReference>
<evidence type="ECO:0000313" key="4">
    <source>
        <dbReference type="Proteomes" id="UP000663824"/>
    </source>
</evidence>
<dbReference type="OrthoDB" id="445007at2759"/>
<sequence length="344" mass="39659">MSNRNQINYCLDKNQIHIDYTTLTPRFSVTNNESLNDGIVHLNEHGYAIFSDVMLQDEININKDLLWNFFENIPGHHIQRHDPTTWSKNWPGNGSFGIINDCGIGQSDFMWNVRSNRNIKRVYSQIWNTNELLVSFDGSGVYRNWHYEPKWKTTTGWYHADQNPDLKPDRCCVQGFVSLTNQNETTGGLIVFPYTHLRFHELKNQARRPNDFVAVPSTHSILDRGKAVGKFIQCQAGDLVLWDSRLIHCNSCAFVSDEQLRSRPTDLLRIVAYVSMSPAAFVSNQTLDQFRKKRKLLAQNNCTLTHWSTELTESSSYENLPKVSLEKLDAYQRALIIGTNIDDE</sequence>
<dbReference type="EMBL" id="CAJNRE010001622">
    <property type="protein sequence ID" value="CAF1947673.1"/>
    <property type="molecule type" value="Genomic_DNA"/>
</dbReference>
<evidence type="ECO:0000313" key="1">
    <source>
        <dbReference type="EMBL" id="CAF1020058.1"/>
    </source>
</evidence>
<proteinExistence type="predicted"/>
<dbReference type="SUPFAM" id="SSF51197">
    <property type="entry name" value="Clavaminate synthase-like"/>
    <property type="match status" value="1"/>
</dbReference>
<protein>
    <recommendedName>
        <fullName evidence="5">Phytanoyl-CoA dioxygenase</fullName>
    </recommendedName>
</protein>
<evidence type="ECO:0000313" key="3">
    <source>
        <dbReference type="EMBL" id="CAF1947673.1"/>
    </source>
</evidence>
<organism evidence="3 4">
    <name type="scientific">Rotaria magnacalcarata</name>
    <dbReference type="NCBI Taxonomy" id="392030"/>
    <lineage>
        <taxon>Eukaryota</taxon>
        <taxon>Metazoa</taxon>
        <taxon>Spiralia</taxon>
        <taxon>Gnathifera</taxon>
        <taxon>Rotifera</taxon>
        <taxon>Eurotatoria</taxon>
        <taxon>Bdelloidea</taxon>
        <taxon>Philodinida</taxon>
        <taxon>Philodinidae</taxon>
        <taxon>Rotaria</taxon>
    </lineage>
</organism>
<dbReference type="InterPro" id="IPR008775">
    <property type="entry name" value="Phytyl_CoA_dOase-like"/>
</dbReference>
<dbReference type="AlphaFoldDB" id="A0A816LY07"/>
<evidence type="ECO:0008006" key="5">
    <source>
        <dbReference type="Google" id="ProtNLM"/>
    </source>
</evidence>
<evidence type="ECO:0000313" key="2">
    <source>
        <dbReference type="EMBL" id="CAF1248573.1"/>
    </source>
</evidence>
<dbReference type="Proteomes" id="UP000663834">
    <property type="component" value="Unassembled WGS sequence"/>
</dbReference>
<dbReference type="PANTHER" id="PTHR31630:SF10">
    <property type="entry name" value="PHYTANOYL-COA DIOXYGENASE"/>
    <property type="match status" value="1"/>
</dbReference>
<gene>
    <name evidence="1" type="ORF">CJN711_LOCUS3271</name>
    <name evidence="2" type="ORF">KQP761_LOCUS2166</name>
    <name evidence="3" type="ORF">MBJ925_LOCUS5750</name>
</gene>